<dbReference type="Proteomes" id="UP000249061">
    <property type="component" value="Unassembled WGS sequence"/>
</dbReference>
<reference evidence="2 3" key="1">
    <citation type="submission" date="2017-08" db="EMBL/GenBank/DDBJ databases">
        <title>Infants hospitalized years apart are colonized by the same room-sourced microbial strains.</title>
        <authorList>
            <person name="Brooks B."/>
            <person name="Olm M.R."/>
            <person name="Firek B.A."/>
            <person name="Baker R."/>
            <person name="Thomas B.C."/>
            <person name="Morowitz M.J."/>
            <person name="Banfield J.F."/>
        </authorList>
    </citation>
    <scope>NUCLEOTIDE SEQUENCE [LARGE SCALE GENOMIC DNA]</scope>
    <source>
        <strain evidence="2">S2_003_000_R2_14</strain>
    </source>
</reference>
<protein>
    <recommendedName>
        <fullName evidence="4">Glycosyltransferase RgtA/B/C/D-like domain-containing protein</fullName>
    </recommendedName>
</protein>
<feature type="transmembrane region" description="Helical" evidence="1">
    <location>
        <begin position="296"/>
        <end position="314"/>
    </location>
</feature>
<sequence length="517" mass="55158">MSSRGLLVVSVVVGVAALLVFGPLLRSPWLWDDKSLILDSPVLKDRAQWSAALASDFWALSANPREAGMYRPVVVASYFADRAVFGTSPVGPHAVNLLLHLLCAALVGLLASRLAASVEVSLLSAALFVFHPATIEAVANVSSRGDLLATLFVLLALLAARSTAAWSLPAVFGCVTLAQLSKESAFVAAPLLLLVDWTANGFERRATRWRPLMAAMGATLLTLLLRFLALGAAFPAGELHDEWHPVLTAASTVVRYAKLVLLPSPLVPYASKTVASWLAVPLLGVAVLLSRPVTWLRFAVMWFLVATAPVAMWGPVTVRFSGLLLYLPLIGVALALARARQCSAMVWLIPVAWAVTSATVVPTWRDDVSLWSSNVEAEPELAAPRLNLANALAATKQPEAAEAYQSAVEVAAKVGDPKSLAMAELGLGNLHLLRAPEVAAKHFAAARAASGGRLWQAGVNLAVAQFLAKNPVEAALTLEAQWNVTPLRPVAEAGFKLGREVNDEAMMKRWNERLTGR</sequence>
<dbReference type="PANTHER" id="PTHR44216:SF3">
    <property type="entry name" value="PROTEIN O-MANNOSYL-TRANSFERASE TMTC2"/>
    <property type="match status" value="1"/>
</dbReference>
<feature type="transmembrane region" description="Helical" evidence="1">
    <location>
        <begin position="6"/>
        <end position="25"/>
    </location>
</feature>
<feature type="transmembrane region" description="Helical" evidence="1">
    <location>
        <begin position="97"/>
        <end position="116"/>
    </location>
</feature>
<feature type="transmembrane region" description="Helical" evidence="1">
    <location>
        <begin position="151"/>
        <end position="178"/>
    </location>
</feature>
<name>A0A2W5T4I3_9BACT</name>
<evidence type="ECO:0000313" key="3">
    <source>
        <dbReference type="Proteomes" id="UP000249061"/>
    </source>
</evidence>
<gene>
    <name evidence="2" type="ORF">DI536_30240</name>
</gene>
<feature type="transmembrane region" description="Helical" evidence="1">
    <location>
        <begin position="122"/>
        <end position="139"/>
    </location>
</feature>
<dbReference type="SUPFAM" id="SSF48452">
    <property type="entry name" value="TPR-like"/>
    <property type="match status" value="1"/>
</dbReference>
<feature type="transmembrane region" description="Helical" evidence="1">
    <location>
        <begin position="269"/>
        <end position="289"/>
    </location>
</feature>
<keyword evidence="1" id="KW-1133">Transmembrane helix</keyword>
<feature type="transmembrane region" description="Helical" evidence="1">
    <location>
        <begin position="320"/>
        <end position="337"/>
    </location>
</feature>
<dbReference type="PANTHER" id="PTHR44216">
    <property type="entry name" value="PROTEIN O-MANNOSYL-TRANSFERASE TMTC2"/>
    <property type="match status" value="1"/>
</dbReference>
<dbReference type="GO" id="GO:0035269">
    <property type="term" value="P:protein O-linked glycosylation via mannose"/>
    <property type="evidence" value="ECO:0007669"/>
    <property type="project" value="TreeGrafter"/>
</dbReference>
<dbReference type="InterPro" id="IPR052384">
    <property type="entry name" value="TMTC_O-mannosyltransferase"/>
</dbReference>
<organism evidence="2 3">
    <name type="scientific">Archangium gephyra</name>
    <dbReference type="NCBI Taxonomy" id="48"/>
    <lineage>
        <taxon>Bacteria</taxon>
        <taxon>Pseudomonadati</taxon>
        <taxon>Myxococcota</taxon>
        <taxon>Myxococcia</taxon>
        <taxon>Myxococcales</taxon>
        <taxon>Cystobacterineae</taxon>
        <taxon>Archangiaceae</taxon>
        <taxon>Archangium</taxon>
    </lineage>
</organism>
<feature type="transmembrane region" description="Helical" evidence="1">
    <location>
        <begin position="214"/>
        <end position="234"/>
    </location>
</feature>
<evidence type="ECO:0008006" key="4">
    <source>
        <dbReference type="Google" id="ProtNLM"/>
    </source>
</evidence>
<proteinExistence type="predicted"/>
<dbReference type="GO" id="GO:0000030">
    <property type="term" value="F:mannosyltransferase activity"/>
    <property type="evidence" value="ECO:0007669"/>
    <property type="project" value="TreeGrafter"/>
</dbReference>
<comment type="caution">
    <text evidence="2">The sequence shown here is derived from an EMBL/GenBank/DDBJ whole genome shotgun (WGS) entry which is preliminary data.</text>
</comment>
<dbReference type="EMBL" id="QFQP01000038">
    <property type="protein sequence ID" value="PZR06355.1"/>
    <property type="molecule type" value="Genomic_DNA"/>
</dbReference>
<keyword evidence="1" id="KW-0472">Membrane</keyword>
<evidence type="ECO:0000313" key="2">
    <source>
        <dbReference type="EMBL" id="PZR06355.1"/>
    </source>
</evidence>
<dbReference type="InterPro" id="IPR011990">
    <property type="entry name" value="TPR-like_helical_dom_sf"/>
</dbReference>
<dbReference type="AlphaFoldDB" id="A0A2W5T4I3"/>
<keyword evidence="1" id="KW-0812">Transmembrane</keyword>
<accession>A0A2W5T4I3</accession>
<evidence type="ECO:0000256" key="1">
    <source>
        <dbReference type="SAM" id="Phobius"/>
    </source>
</evidence>